<dbReference type="PANTHER" id="PTHR43464:SF19">
    <property type="entry name" value="UBIQUINONE BIOSYNTHESIS O-METHYLTRANSFERASE, MITOCHONDRIAL"/>
    <property type="match status" value="1"/>
</dbReference>
<dbReference type="CDD" id="cd02440">
    <property type="entry name" value="AdoMet_MTases"/>
    <property type="match status" value="1"/>
</dbReference>
<dbReference type="Pfam" id="PF13847">
    <property type="entry name" value="Methyltransf_31"/>
    <property type="match status" value="1"/>
</dbReference>
<evidence type="ECO:0000256" key="1">
    <source>
        <dbReference type="ARBA" id="ARBA00022603"/>
    </source>
</evidence>
<keyword evidence="2" id="KW-0808">Transferase</keyword>
<dbReference type="Gene3D" id="3.40.50.150">
    <property type="entry name" value="Vaccinia Virus protein VP39"/>
    <property type="match status" value="1"/>
</dbReference>
<reference evidence="5" key="1">
    <citation type="submission" date="2021-01" db="EMBL/GenBank/DDBJ databases">
        <authorList>
            <person name="Kaushik A."/>
        </authorList>
    </citation>
    <scope>NUCLEOTIDE SEQUENCE</scope>
    <source>
        <strain evidence="5">AG1-1C</strain>
    </source>
</reference>
<evidence type="ECO:0000259" key="4">
    <source>
        <dbReference type="Pfam" id="PF13847"/>
    </source>
</evidence>
<accession>A0A8H2WES0</accession>
<keyword evidence="1" id="KW-0489">Methyltransferase</keyword>
<proteinExistence type="predicted"/>
<dbReference type="SUPFAM" id="SSF53335">
    <property type="entry name" value="S-adenosyl-L-methionine-dependent methyltransferases"/>
    <property type="match status" value="1"/>
</dbReference>
<evidence type="ECO:0000256" key="2">
    <source>
        <dbReference type="ARBA" id="ARBA00022679"/>
    </source>
</evidence>
<dbReference type="InterPro" id="IPR029063">
    <property type="entry name" value="SAM-dependent_MTases_sf"/>
</dbReference>
<dbReference type="PANTHER" id="PTHR43464">
    <property type="entry name" value="METHYLTRANSFERASE"/>
    <property type="match status" value="1"/>
</dbReference>
<dbReference type="Proteomes" id="UP000663846">
    <property type="component" value="Unassembled WGS sequence"/>
</dbReference>
<dbReference type="EMBL" id="CAJMWS010000152">
    <property type="protein sequence ID" value="CAE6372699.1"/>
    <property type="molecule type" value="Genomic_DNA"/>
</dbReference>
<name>A0A8H2WES0_9AGAM</name>
<comment type="caution">
    <text evidence="5">The sequence shown here is derived from an EMBL/GenBank/DDBJ whole genome shotgun (WGS) entry which is preliminary data.</text>
</comment>
<dbReference type="GO" id="GO:0032259">
    <property type="term" value="P:methylation"/>
    <property type="evidence" value="ECO:0007669"/>
    <property type="project" value="UniProtKB-KW"/>
</dbReference>
<evidence type="ECO:0000313" key="6">
    <source>
        <dbReference type="Proteomes" id="UP000663846"/>
    </source>
</evidence>
<evidence type="ECO:0000313" key="5">
    <source>
        <dbReference type="EMBL" id="CAE6372699.1"/>
    </source>
</evidence>
<dbReference type="GO" id="GO:0005739">
    <property type="term" value="C:mitochondrion"/>
    <property type="evidence" value="ECO:0007669"/>
    <property type="project" value="TreeGrafter"/>
</dbReference>
<keyword evidence="3" id="KW-0949">S-adenosyl-L-methionine</keyword>
<sequence>MLPLDAVKIAQLNIWEPWFKSAPTNQTVHRVNLAQAWDIAEGSRVLELGCGQGDCTVVLASAVGDSGRVTGIDPAPLDYGAPATLGQAQSHLFKSKIGHRMSFVQSDSIKFLQSSENQNTFDTAVLAHCIYYMSSPSTLLDTFRALFDAPSIKKVCVAEYALSASDTDGYPHVLAVLAQAMIEVHKDAEKSESNVRTVLGPEGIAKLAKDAGWLVSREDVIIPEQGQEDGRWEVSALLAYTEEEIAGLITDERERAAINGIRGSVSRSVDKLGGVKNVRTMDVWWAVLTRPE</sequence>
<dbReference type="GO" id="GO:0010420">
    <property type="term" value="F:polyprenyldihydroxybenzoate methyltransferase activity"/>
    <property type="evidence" value="ECO:0007669"/>
    <property type="project" value="TreeGrafter"/>
</dbReference>
<dbReference type="AlphaFoldDB" id="A0A8H2WES0"/>
<protein>
    <recommendedName>
        <fullName evidence="4">Methyltransferase domain-containing protein</fullName>
    </recommendedName>
</protein>
<gene>
    <name evidence="5" type="ORF">RDB_LOCUS26846</name>
</gene>
<dbReference type="InterPro" id="IPR025714">
    <property type="entry name" value="Methyltranfer_dom"/>
</dbReference>
<feature type="domain" description="Methyltransferase" evidence="4">
    <location>
        <begin position="41"/>
        <end position="151"/>
    </location>
</feature>
<evidence type="ECO:0000256" key="3">
    <source>
        <dbReference type="ARBA" id="ARBA00022691"/>
    </source>
</evidence>
<organism evidence="5 6">
    <name type="scientific">Rhizoctonia solani</name>
    <dbReference type="NCBI Taxonomy" id="456999"/>
    <lineage>
        <taxon>Eukaryota</taxon>
        <taxon>Fungi</taxon>
        <taxon>Dikarya</taxon>
        <taxon>Basidiomycota</taxon>
        <taxon>Agaricomycotina</taxon>
        <taxon>Agaricomycetes</taxon>
        <taxon>Cantharellales</taxon>
        <taxon>Ceratobasidiaceae</taxon>
        <taxon>Rhizoctonia</taxon>
    </lineage>
</organism>